<dbReference type="GO" id="GO:0009927">
    <property type="term" value="F:histidine phosphotransfer kinase activity"/>
    <property type="evidence" value="ECO:0007669"/>
    <property type="project" value="TreeGrafter"/>
</dbReference>
<dbReference type="FunFam" id="1.10.287.130:FF:000023">
    <property type="entry name" value="Sensor histidine kinase/response regulator, putative"/>
    <property type="match status" value="1"/>
</dbReference>
<keyword evidence="3 6" id="KW-0597">Phosphoprotein</keyword>
<evidence type="ECO:0000256" key="1">
    <source>
        <dbReference type="ARBA" id="ARBA00000085"/>
    </source>
</evidence>
<feature type="compositionally biased region" description="Low complexity" evidence="7">
    <location>
        <begin position="1050"/>
        <end position="1064"/>
    </location>
</feature>
<dbReference type="GO" id="GO:0005886">
    <property type="term" value="C:plasma membrane"/>
    <property type="evidence" value="ECO:0007669"/>
    <property type="project" value="TreeGrafter"/>
</dbReference>
<comment type="catalytic activity">
    <reaction evidence="1">
        <text>ATP + protein L-histidine = ADP + protein N-phospho-L-histidine.</text>
        <dbReference type="EC" id="2.7.13.3"/>
    </reaction>
</comment>
<name>A0AAN6Y1F5_9PEZI</name>
<evidence type="ECO:0000256" key="6">
    <source>
        <dbReference type="PROSITE-ProRule" id="PRU00169"/>
    </source>
</evidence>
<dbReference type="EMBL" id="MU858245">
    <property type="protein sequence ID" value="KAK4208397.1"/>
    <property type="molecule type" value="Genomic_DNA"/>
</dbReference>
<dbReference type="SMART" id="SM00448">
    <property type="entry name" value="REC"/>
    <property type="match status" value="1"/>
</dbReference>
<dbReference type="Pfam" id="PF00512">
    <property type="entry name" value="HisKA"/>
    <property type="match status" value="1"/>
</dbReference>
<dbReference type="SUPFAM" id="SSF47384">
    <property type="entry name" value="Homodimeric domain of signal transducing histidine kinase"/>
    <property type="match status" value="1"/>
</dbReference>
<accession>A0AAN6Y1F5</accession>
<feature type="compositionally biased region" description="Low complexity" evidence="7">
    <location>
        <begin position="657"/>
        <end position="671"/>
    </location>
</feature>
<feature type="compositionally biased region" description="Polar residues" evidence="7">
    <location>
        <begin position="341"/>
        <end position="366"/>
    </location>
</feature>
<dbReference type="CDD" id="cd00082">
    <property type="entry name" value="HisKA"/>
    <property type="match status" value="1"/>
</dbReference>
<evidence type="ECO:0000256" key="3">
    <source>
        <dbReference type="ARBA" id="ARBA00022553"/>
    </source>
</evidence>
<feature type="modified residue" description="4-aspartylphosphate" evidence="6">
    <location>
        <position position="1186"/>
    </location>
</feature>
<dbReference type="AlphaFoldDB" id="A0AAN6Y1F5"/>
<dbReference type="GO" id="GO:0000155">
    <property type="term" value="F:phosphorelay sensor kinase activity"/>
    <property type="evidence" value="ECO:0007669"/>
    <property type="project" value="InterPro"/>
</dbReference>
<comment type="caution">
    <text evidence="10">The sequence shown here is derived from an EMBL/GenBank/DDBJ whole genome shotgun (WGS) entry which is preliminary data.</text>
</comment>
<evidence type="ECO:0000256" key="4">
    <source>
        <dbReference type="ARBA" id="ARBA00022679"/>
    </source>
</evidence>
<dbReference type="Proteomes" id="UP001301769">
    <property type="component" value="Unassembled WGS sequence"/>
</dbReference>
<dbReference type="SUPFAM" id="SSF52172">
    <property type="entry name" value="CheY-like"/>
    <property type="match status" value="1"/>
</dbReference>
<evidence type="ECO:0000256" key="5">
    <source>
        <dbReference type="ARBA" id="ARBA00022777"/>
    </source>
</evidence>
<keyword evidence="5" id="KW-0418">Kinase</keyword>
<dbReference type="PANTHER" id="PTHR43047">
    <property type="entry name" value="TWO-COMPONENT HISTIDINE PROTEIN KINASE"/>
    <property type="match status" value="1"/>
</dbReference>
<evidence type="ECO:0000313" key="11">
    <source>
        <dbReference type="Proteomes" id="UP001301769"/>
    </source>
</evidence>
<dbReference type="EC" id="2.7.13.3" evidence="2"/>
<evidence type="ECO:0000256" key="7">
    <source>
        <dbReference type="SAM" id="MobiDB-lite"/>
    </source>
</evidence>
<keyword evidence="4" id="KW-0808">Transferase</keyword>
<dbReference type="SUPFAM" id="SSF55781">
    <property type="entry name" value="GAF domain-like"/>
    <property type="match status" value="1"/>
</dbReference>
<feature type="region of interest" description="Disordered" evidence="7">
    <location>
        <begin position="656"/>
        <end position="686"/>
    </location>
</feature>
<feature type="region of interest" description="Disordered" evidence="7">
    <location>
        <begin position="323"/>
        <end position="366"/>
    </location>
</feature>
<evidence type="ECO:0000256" key="2">
    <source>
        <dbReference type="ARBA" id="ARBA00012438"/>
    </source>
</evidence>
<dbReference type="InterPro" id="IPR003661">
    <property type="entry name" value="HisK_dim/P_dom"/>
</dbReference>
<proteinExistence type="predicted"/>
<evidence type="ECO:0000259" key="8">
    <source>
        <dbReference type="PROSITE" id="PS50109"/>
    </source>
</evidence>
<dbReference type="SMART" id="SM00388">
    <property type="entry name" value="HisKA"/>
    <property type="match status" value="1"/>
</dbReference>
<sequence length="1274" mass="138390">MASVVGALPAPPFVSETARERETFTFDDLGITTATVRGASQDPDKLIPTSILSSTPDRALTAFAELGLYRLSATHSIVSLFDRTYQHFVAEAVRCNTIGDDGALEPDGRHIFCGTAIPRNKSVCEQVLTGIAEGGSRSGNDGLGAGDLPVSVIANLDLDPRSCYLRDQNRRFYAGVPIRSPSGINIGVYCVLDDKPRPNGLTGDQIQFVREISQTVMGYLHAKRSNEWYRREERMVRGLGSFVEGHATLSNWSEHLDISSFRDIPGVREGALNKKLQAIPHKRVFSKACNIIRESIEVEGVLFLDASVRTFGGLVGNEVFEPPILERSSSTDSDSDDSQSGFPNPNNDQQHCNILGFSTSAGSSINGNKPAHAHTVVSERLLQRLLQRYPHGRIFNFEPDASDHSEVDDSSFPMSPVSAGSLHPSGPDEEMKGHGHPTRSRNYRNLATWLQRIFSGVRSLAFVPLFDGQKHRWFAGGFVWTKTSTRIFTPENELSYLRVFGLATMAEVARLNTRAADKTKTDILGSISHELRSPLHGVVGSVELLRNTVLDGTQESILRTIETSGRTLLDTIDHLLDYSKVNNIVRSAARPEQGSPPGSGPRSRARSNTSTVPTLSGPPLCVRLDRLAEEVVESVLAGWSYRNMSEANIAAWTSMMKGSPKPSGDSSASSATESHQVPAPFRPAMPHARNRRPVQIYLDIDHSVNWTFQTHPGAFRRIVLNLFGNSLKFTKAGFIRVSLHQEPNAKGGKKVFDGNIGARLPQTQVVLKVSDSGKGISQEYLSNNLFTPFSQEDQFAPGTGLGLSLVKQMVVALGGTIDVLSQAGNGTTVTVHLPIPAYIPSNGDASANLSEEIDAGFDKNIRHHLAGKKIHLQGFDNTLHLRDSIFDQEDSKQKTQVQLLESICQGWLKMDVVVHPPLQLDGVTQTVMAEEDYVLSLYQGSRPGGMADGPTSGVEQFVCPHLLVCRDANTMYALMKPGVGRRGKGAIPYLGVSYIAQPIGPRKLADALVASRMQWEKHRNGTSPQDGATDNPLAKGMPKTPTAASKDASKPLTRSPTPLSPSTRPKVRLRMANSTPSTPILSVLPLCPKNKDVLPLPLDSAIGESALPVSSLDGSGLSDVVRCPEGEESEPSKQSILIVDDNAINIKILTAYMTKLKHPFVPALNGLEAMEIYTSSPEKFRCIVTDISMPVMDGLESTRRIREFERVKKLKPVTVIALTGLSGDEIQQDAFVSGVDLFLTRPLVFKGLEKALEMTGHGPGSGGSSCRGKENGAL</sequence>
<protein>
    <recommendedName>
        <fullName evidence="2">histidine kinase</fullName>
        <ecNumber evidence="2">2.7.13.3</ecNumber>
    </recommendedName>
</protein>
<dbReference type="SUPFAM" id="SSF55874">
    <property type="entry name" value="ATPase domain of HSP90 chaperone/DNA topoisomerase II/histidine kinase"/>
    <property type="match status" value="1"/>
</dbReference>
<dbReference type="CDD" id="cd17546">
    <property type="entry name" value="REC_hyHK_CKI1_RcsC-like"/>
    <property type="match status" value="1"/>
</dbReference>
<dbReference type="InterPro" id="IPR004358">
    <property type="entry name" value="Sig_transdc_His_kin-like_C"/>
</dbReference>
<reference evidence="10" key="1">
    <citation type="journal article" date="2023" name="Mol. Phylogenet. Evol.">
        <title>Genome-scale phylogeny and comparative genomics of the fungal order Sordariales.</title>
        <authorList>
            <person name="Hensen N."/>
            <person name="Bonometti L."/>
            <person name="Westerberg I."/>
            <person name="Brannstrom I.O."/>
            <person name="Guillou S."/>
            <person name="Cros-Aarteil S."/>
            <person name="Calhoun S."/>
            <person name="Haridas S."/>
            <person name="Kuo A."/>
            <person name="Mondo S."/>
            <person name="Pangilinan J."/>
            <person name="Riley R."/>
            <person name="LaButti K."/>
            <person name="Andreopoulos B."/>
            <person name="Lipzen A."/>
            <person name="Chen C."/>
            <person name="Yan M."/>
            <person name="Daum C."/>
            <person name="Ng V."/>
            <person name="Clum A."/>
            <person name="Steindorff A."/>
            <person name="Ohm R.A."/>
            <person name="Martin F."/>
            <person name="Silar P."/>
            <person name="Natvig D.O."/>
            <person name="Lalanne C."/>
            <person name="Gautier V."/>
            <person name="Ament-Velasquez S.L."/>
            <person name="Kruys A."/>
            <person name="Hutchinson M.I."/>
            <person name="Powell A.J."/>
            <person name="Barry K."/>
            <person name="Miller A.N."/>
            <person name="Grigoriev I.V."/>
            <person name="Debuchy R."/>
            <person name="Gladieux P."/>
            <person name="Hiltunen Thoren M."/>
            <person name="Johannesson H."/>
        </authorList>
    </citation>
    <scope>NUCLEOTIDE SEQUENCE</scope>
    <source>
        <strain evidence="10">PSN293</strain>
    </source>
</reference>
<feature type="region of interest" description="Disordered" evidence="7">
    <location>
        <begin position="1255"/>
        <end position="1274"/>
    </location>
</feature>
<gene>
    <name evidence="10" type="ORF">QBC37DRAFT_476060</name>
</gene>
<dbReference type="Pfam" id="PF02518">
    <property type="entry name" value="HATPase_c"/>
    <property type="match status" value="1"/>
</dbReference>
<dbReference type="PROSITE" id="PS50109">
    <property type="entry name" value="HIS_KIN"/>
    <property type="match status" value="1"/>
</dbReference>
<dbReference type="Gene3D" id="1.10.287.130">
    <property type="match status" value="1"/>
</dbReference>
<dbReference type="Gene3D" id="3.40.50.2300">
    <property type="match status" value="1"/>
</dbReference>
<keyword evidence="11" id="KW-1185">Reference proteome</keyword>
<evidence type="ECO:0000259" key="9">
    <source>
        <dbReference type="PROSITE" id="PS50110"/>
    </source>
</evidence>
<dbReference type="PRINTS" id="PR00344">
    <property type="entry name" value="BCTRLSENSOR"/>
</dbReference>
<dbReference type="InterPro" id="IPR001789">
    <property type="entry name" value="Sig_transdc_resp-reg_receiver"/>
</dbReference>
<feature type="region of interest" description="Disordered" evidence="7">
    <location>
        <begin position="400"/>
        <end position="439"/>
    </location>
</feature>
<feature type="region of interest" description="Disordered" evidence="7">
    <location>
        <begin position="1015"/>
        <end position="1065"/>
    </location>
</feature>
<dbReference type="InterPro" id="IPR003594">
    <property type="entry name" value="HATPase_dom"/>
</dbReference>
<dbReference type="InterPro" id="IPR011006">
    <property type="entry name" value="CheY-like_superfamily"/>
</dbReference>
<evidence type="ECO:0000313" key="10">
    <source>
        <dbReference type="EMBL" id="KAK4208397.1"/>
    </source>
</evidence>
<dbReference type="InterPro" id="IPR036097">
    <property type="entry name" value="HisK_dim/P_sf"/>
</dbReference>
<dbReference type="SMART" id="SM00387">
    <property type="entry name" value="HATPase_c"/>
    <property type="match status" value="1"/>
</dbReference>
<dbReference type="PANTHER" id="PTHR43047:SF72">
    <property type="entry name" value="OSMOSENSING HISTIDINE PROTEIN KINASE SLN1"/>
    <property type="match status" value="1"/>
</dbReference>
<organism evidence="10 11">
    <name type="scientific">Rhypophila decipiens</name>
    <dbReference type="NCBI Taxonomy" id="261697"/>
    <lineage>
        <taxon>Eukaryota</taxon>
        <taxon>Fungi</taxon>
        <taxon>Dikarya</taxon>
        <taxon>Ascomycota</taxon>
        <taxon>Pezizomycotina</taxon>
        <taxon>Sordariomycetes</taxon>
        <taxon>Sordariomycetidae</taxon>
        <taxon>Sordariales</taxon>
        <taxon>Naviculisporaceae</taxon>
        <taxon>Rhypophila</taxon>
    </lineage>
</organism>
<dbReference type="InterPro" id="IPR036890">
    <property type="entry name" value="HATPase_C_sf"/>
</dbReference>
<dbReference type="PROSITE" id="PS50110">
    <property type="entry name" value="RESPONSE_REGULATORY"/>
    <property type="match status" value="1"/>
</dbReference>
<dbReference type="Gene3D" id="3.30.565.10">
    <property type="entry name" value="Histidine kinase-like ATPase, C-terminal domain"/>
    <property type="match status" value="1"/>
</dbReference>
<reference evidence="10" key="2">
    <citation type="submission" date="2023-05" db="EMBL/GenBank/DDBJ databases">
        <authorList>
            <consortium name="Lawrence Berkeley National Laboratory"/>
            <person name="Steindorff A."/>
            <person name="Hensen N."/>
            <person name="Bonometti L."/>
            <person name="Westerberg I."/>
            <person name="Brannstrom I.O."/>
            <person name="Guillou S."/>
            <person name="Cros-Aarteil S."/>
            <person name="Calhoun S."/>
            <person name="Haridas S."/>
            <person name="Kuo A."/>
            <person name="Mondo S."/>
            <person name="Pangilinan J."/>
            <person name="Riley R."/>
            <person name="Labutti K."/>
            <person name="Andreopoulos B."/>
            <person name="Lipzen A."/>
            <person name="Chen C."/>
            <person name="Yanf M."/>
            <person name="Daum C."/>
            <person name="Ng V."/>
            <person name="Clum A."/>
            <person name="Ohm R."/>
            <person name="Martin F."/>
            <person name="Silar P."/>
            <person name="Natvig D."/>
            <person name="Lalanne C."/>
            <person name="Gautier V."/>
            <person name="Ament-Velasquez S.L."/>
            <person name="Kruys A."/>
            <person name="Hutchinson M.I."/>
            <person name="Powell A.J."/>
            <person name="Barry K."/>
            <person name="Miller A.N."/>
            <person name="Grigoriev I.V."/>
            <person name="Debuchy R."/>
            <person name="Gladieux P."/>
            <person name="Thoren M.H."/>
            <person name="Johannesson H."/>
        </authorList>
    </citation>
    <scope>NUCLEOTIDE SEQUENCE</scope>
    <source>
        <strain evidence="10">PSN293</strain>
    </source>
</reference>
<feature type="domain" description="Response regulatory" evidence="9">
    <location>
        <begin position="1135"/>
        <end position="1256"/>
    </location>
</feature>
<feature type="region of interest" description="Disordered" evidence="7">
    <location>
        <begin position="586"/>
        <end position="617"/>
    </location>
</feature>
<feature type="domain" description="Histidine kinase" evidence="8">
    <location>
        <begin position="526"/>
        <end position="837"/>
    </location>
</feature>
<dbReference type="InterPro" id="IPR005467">
    <property type="entry name" value="His_kinase_dom"/>
</dbReference>
<dbReference type="Pfam" id="PF00072">
    <property type="entry name" value="Response_reg"/>
    <property type="match status" value="1"/>
</dbReference>